<name>A0A0A9A505_ARUDO</name>
<dbReference type="EMBL" id="GBRH01251131">
    <property type="protein sequence ID" value="JAD46764.1"/>
    <property type="molecule type" value="Transcribed_RNA"/>
</dbReference>
<reference evidence="1" key="1">
    <citation type="submission" date="2014-09" db="EMBL/GenBank/DDBJ databases">
        <authorList>
            <person name="Magalhaes I.L.F."/>
            <person name="Oliveira U."/>
            <person name="Santos F.R."/>
            <person name="Vidigal T.H.D.A."/>
            <person name="Brescovit A.D."/>
            <person name="Santos A.J."/>
        </authorList>
    </citation>
    <scope>NUCLEOTIDE SEQUENCE</scope>
    <source>
        <tissue evidence="1">Shoot tissue taken approximately 20 cm above the soil surface</tissue>
    </source>
</reference>
<accession>A0A0A9A505</accession>
<dbReference type="AlphaFoldDB" id="A0A0A9A505"/>
<sequence>MLNVCMLTKQTQVKYQINYQTSILVSCASSSTTVHCNTVCTGDITTSIFGRIHA</sequence>
<proteinExistence type="predicted"/>
<organism evidence="1">
    <name type="scientific">Arundo donax</name>
    <name type="common">Giant reed</name>
    <name type="synonym">Donax arundinaceus</name>
    <dbReference type="NCBI Taxonomy" id="35708"/>
    <lineage>
        <taxon>Eukaryota</taxon>
        <taxon>Viridiplantae</taxon>
        <taxon>Streptophyta</taxon>
        <taxon>Embryophyta</taxon>
        <taxon>Tracheophyta</taxon>
        <taxon>Spermatophyta</taxon>
        <taxon>Magnoliopsida</taxon>
        <taxon>Liliopsida</taxon>
        <taxon>Poales</taxon>
        <taxon>Poaceae</taxon>
        <taxon>PACMAD clade</taxon>
        <taxon>Arundinoideae</taxon>
        <taxon>Arundineae</taxon>
        <taxon>Arundo</taxon>
    </lineage>
</organism>
<evidence type="ECO:0000313" key="1">
    <source>
        <dbReference type="EMBL" id="JAD46764.1"/>
    </source>
</evidence>
<protein>
    <submittedName>
        <fullName evidence="1">Uncharacterized protein</fullName>
    </submittedName>
</protein>
<reference evidence="1" key="2">
    <citation type="journal article" date="2015" name="Data Brief">
        <title>Shoot transcriptome of the giant reed, Arundo donax.</title>
        <authorList>
            <person name="Barrero R.A."/>
            <person name="Guerrero F.D."/>
            <person name="Moolhuijzen P."/>
            <person name="Goolsby J.A."/>
            <person name="Tidwell J."/>
            <person name="Bellgard S.E."/>
            <person name="Bellgard M.I."/>
        </authorList>
    </citation>
    <scope>NUCLEOTIDE SEQUENCE</scope>
    <source>
        <tissue evidence="1">Shoot tissue taken approximately 20 cm above the soil surface</tissue>
    </source>
</reference>